<dbReference type="EnsemblMetazoa" id="BGLB034570-RA">
    <property type="protein sequence ID" value="BGLB034570-PA"/>
    <property type="gene ID" value="BGLB034570"/>
</dbReference>
<evidence type="ECO:0000313" key="13">
    <source>
        <dbReference type="EnsemblMetazoa" id="BGLB034570-PA"/>
    </source>
</evidence>
<dbReference type="RefSeq" id="XP_013077005.1">
    <property type="nucleotide sequence ID" value="XM_013221551.2"/>
</dbReference>
<dbReference type="PROSITE" id="PS50846">
    <property type="entry name" value="HMA_2"/>
    <property type="match status" value="1"/>
</dbReference>
<dbReference type="CDD" id="cd00371">
    <property type="entry name" value="HMA"/>
    <property type="match status" value="1"/>
</dbReference>
<organism evidence="13 14">
    <name type="scientific">Biomphalaria glabrata</name>
    <name type="common">Bloodfluke planorb</name>
    <name type="synonym">Freshwater snail</name>
    <dbReference type="NCBI Taxonomy" id="6526"/>
    <lineage>
        <taxon>Eukaryota</taxon>
        <taxon>Metazoa</taxon>
        <taxon>Spiralia</taxon>
        <taxon>Lophotrochozoa</taxon>
        <taxon>Mollusca</taxon>
        <taxon>Gastropoda</taxon>
        <taxon>Heterobranchia</taxon>
        <taxon>Euthyneura</taxon>
        <taxon>Panpulmonata</taxon>
        <taxon>Hygrophila</taxon>
        <taxon>Lymnaeoidea</taxon>
        <taxon>Planorbidae</taxon>
        <taxon>Biomphalaria</taxon>
    </lineage>
</organism>
<name>A0A2C9LSR1_BIOGL</name>
<evidence type="ECO:0000256" key="5">
    <source>
        <dbReference type="ARBA" id="ARBA00023065"/>
    </source>
</evidence>
<keyword evidence="6" id="KW-0143">Chaperone</keyword>
<evidence type="ECO:0000256" key="10">
    <source>
        <dbReference type="ARBA" id="ARBA00043201"/>
    </source>
</evidence>
<evidence type="ECO:0000256" key="6">
    <source>
        <dbReference type="ARBA" id="ARBA00023186"/>
    </source>
</evidence>
<sequence length="71" mass="7625">MSEQTFLFKMEMTCEGCANAAKKVLGKLSEVKSVETNVEAKTVKVVSTLPSDTLLEALKKTGKEVSFVGLA</sequence>
<dbReference type="GeneID" id="106063240"/>
<dbReference type="Proteomes" id="UP001165740">
    <property type="component" value="Chromosome 8"/>
</dbReference>
<dbReference type="Gene3D" id="3.30.70.100">
    <property type="match status" value="1"/>
</dbReference>
<dbReference type="GO" id="GO:0016531">
    <property type="term" value="F:copper chaperone activity"/>
    <property type="evidence" value="ECO:0007669"/>
    <property type="project" value="TreeGrafter"/>
</dbReference>
<keyword evidence="5" id="KW-0406">Ion transport</keyword>
<evidence type="ECO:0000256" key="8">
    <source>
        <dbReference type="ARBA" id="ARBA00038171"/>
    </source>
</evidence>
<evidence type="ECO:0000313" key="14">
    <source>
        <dbReference type="Proteomes" id="UP000076420"/>
    </source>
</evidence>
<dbReference type="GO" id="GO:0006825">
    <property type="term" value="P:copper ion transport"/>
    <property type="evidence" value="ECO:0007669"/>
    <property type="project" value="UniProtKB-KW"/>
</dbReference>
<evidence type="ECO:0000256" key="7">
    <source>
        <dbReference type="ARBA" id="ARBA00037651"/>
    </source>
</evidence>
<feature type="domain" description="HMA" evidence="12">
    <location>
        <begin position="3"/>
        <end position="66"/>
    </location>
</feature>
<keyword evidence="2" id="KW-0479">Metal-binding</keyword>
<proteinExistence type="inferred from homology"/>
<dbReference type="FunFam" id="3.30.70.100:FF:000008">
    <property type="entry name" value="Copper transport protein ATOX1"/>
    <property type="match status" value="1"/>
</dbReference>
<evidence type="ECO:0000256" key="9">
    <source>
        <dbReference type="ARBA" id="ARBA00040962"/>
    </source>
</evidence>
<reference evidence="16" key="2">
    <citation type="submission" date="2025-04" db="UniProtKB">
        <authorList>
            <consortium name="RefSeq"/>
        </authorList>
    </citation>
    <scope>IDENTIFICATION</scope>
</reference>
<evidence type="ECO:0000313" key="16">
    <source>
        <dbReference type="RefSeq" id="XP_013077005.1"/>
    </source>
</evidence>
<accession>A0A2C9LSR1</accession>
<dbReference type="KEGG" id="bgt:106063240"/>
<dbReference type="PANTHER" id="PTHR46365:SF1">
    <property type="entry name" value="COPPER TRANSPORT PROTEIN ATOX1"/>
    <property type="match status" value="1"/>
</dbReference>
<reference evidence="13" key="1">
    <citation type="submission" date="2020-05" db="UniProtKB">
        <authorList>
            <consortium name="EnsemblMetazoa"/>
        </authorList>
    </citation>
    <scope>IDENTIFICATION</scope>
    <source>
        <strain evidence="13">BB02</strain>
    </source>
</reference>
<comment type="function">
    <text evidence="7">Binds and deliver cytosolic copper to the copper ATPase proteins. May be important in cellular antioxidant defense.</text>
</comment>
<keyword evidence="1" id="KW-0813">Transport</keyword>
<evidence type="ECO:0000256" key="11">
    <source>
        <dbReference type="ARBA" id="ARBA00046351"/>
    </source>
</evidence>
<evidence type="ECO:0000256" key="3">
    <source>
        <dbReference type="ARBA" id="ARBA00022796"/>
    </source>
</evidence>
<dbReference type="OrthoDB" id="689350at2759"/>
<dbReference type="OMA" id="EGCANAA"/>
<evidence type="ECO:0000259" key="12">
    <source>
        <dbReference type="PROSITE" id="PS50846"/>
    </source>
</evidence>
<keyword evidence="3" id="KW-0187">Copper transport</keyword>
<dbReference type="Proteomes" id="UP000076420">
    <property type="component" value="Unassembled WGS sequence"/>
</dbReference>
<comment type="similarity">
    <text evidence="8">Belongs to the ATX1 family.</text>
</comment>
<keyword evidence="4" id="KW-0186">Copper</keyword>
<dbReference type="PANTHER" id="PTHR46365">
    <property type="entry name" value="COPPER TRANSPORT PROTEIN ATOX1"/>
    <property type="match status" value="1"/>
</dbReference>
<dbReference type="Pfam" id="PF00403">
    <property type="entry name" value="HMA"/>
    <property type="match status" value="1"/>
</dbReference>
<dbReference type="STRING" id="6526.A0A2C9LSR1"/>
<comment type="subunit">
    <text evidence="11">Homodimer. Interacts with ATP7B. Interacts with ATP7A. Interacts (via dimer form) with SLC31A1 (via C-terminal domain); this interaction improves ATOX1 stability and controls intracellular Cu(I) levels.</text>
</comment>
<gene>
    <name evidence="13" type="primary">106063240</name>
    <name evidence="16" type="synonym">LOC106063240</name>
</gene>
<dbReference type="GO" id="GO:0046872">
    <property type="term" value="F:metal ion binding"/>
    <property type="evidence" value="ECO:0007669"/>
    <property type="project" value="UniProtKB-KW"/>
</dbReference>
<protein>
    <recommendedName>
        <fullName evidence="9">Copper transport protein ATOX1</fullName>
    </recommendedName>
    <alternativeName>
        <fullName evidence="10">Metal transport protein ATX1</fullName>
    </alternativeName>
</protein>
<dbReference type="InterPro" id="IPR051881">
    <property type="entry name" value="Copper_transport_ATOX1-like"/>
</dbReference>
<dbReference type="VEuPathDB" id="VectorBase:BGLAX_050570"/>
<evidence type="ECO:0000313" key="15">
    <source>
        <dbReference type="Proteomes" id="UP001165740"/>
    </source>
</evidence>
<evidence type="ECO:0000256" key="2">
    <source>
        <dbReference type="ARBA" id="ARBA00022723"/>
    </source>
</evidence>
<evidence type="ECO:0000256" key="1">
    <source>
        <dbReference type="ARBA" id="ARBA00022448"/>
    </source>
</evidence>
<evidence type="ECO:0000256" key="4">
    <source>
        <dbReference type="ARBA" id="ARBA00023008"/>
    </source>
</evidence>
<dbReference type="SUPFAM" id="SSF55008">
    <property type="entry name" value="HMA, heavy metal-associated domain"/>
    <property type="match status" value="1"/>
</dbReference>
<dbReference type="AlphaFoldDB" id="A0A2C9LSR1"/>
<dbReference type="GO" id="GO:0005829">
    <property type="term" value="C:cytosol"/>
    <property type="evidence" value="ECO:0007669"/>
    <property type="project" value="TreeGrafter"/>
</dbReference>
<dbReference type="InterPro" id="IPR006121">
    <property type="entry name" value="HMA_dom"/>
</dbReference>
<dbReference type="VEuPathDB" id="VectorBase:BGLB034570"/>
<dbReference type="InterPro" id="IPR036163">
    <property type="entry name" value="HMA_dom_sf"/>
</dbReference>
<keyword evidence="15" id="KW-1185">Reference proteome</keyword>